<dbReference type="InterPro" id="IPR035476">
    <property type="entry name" value="SIS_PGI_1"/>
</dbReference>
<comment type="caution">
    <text evidence="10">The sequence shown here is derived from an EMBL/GenBank/DDBJ whole genome shotgun (WGS) entry which is preliminary data.</text>
</comment>
<comment type="similarity">
    <text evidence="2 9">Belongs to the GPI family.</text>
</comment>
<dbReference type="HAMAP" id="MF_00473">
    <property type="entry name" value="G6P_isomerase"/>
    <property type="match status" value="1"/>
</dbReference>
<evidence type="ECO:0000313" key="10">
    <source>
        <dbReference type="EMBL" id="MED6210273.1"/>
    </source>
</evidence>
<dbReference type="PANTHER" id="PTHR11469">
    <property type="entry name" value="GLUCOSE-6-PHOSPHATE ISOMERASE"/>
    <property type="match status" value="1"/>
</dbReference>
<dbReference type="InterPro" id="IPR018189">
    <property type="entry name" value="Phosphoglucose_isomerase_CS"/>
</dbReference>
<accession>A0ABU6YN13</accession>
<dbReference type="PROSITE" id="PS51463">
    <property type="entry name" value="P_GLUCOSE_ISOMERASE_3"/>
    <property type="match status" value="1"/>
</dbReference>
<keyword evidence="11" id="KW-1185">Reference proteome</keyword>
<reference evidence="10 11" key="1">
    <citation type="journal article" date="2023" name="Plants (Basel)">
        <title>Bridging the Gap: Combining Genomics and Transcriptomics Approaches to Understand Stylosanthes scabra, an Orphan Legume from the Brazilian Caatinga.</title>
        <authorList>
            <person name="Ferreira-Neto J.R.C."/>
            <person name="da Silva M.D."/>
            <person name="Binneck E."/>
            <person name="de Melo N.F."/>
            <person name="da Silva R.H."/>
            <person name="de Melo A.L.T.M."/>
            <person name="Pandolfi V."/>
            <person name="Bustamante F.O."/>
            <person name="Brasileiro-Vidal A.C."/>
            <person name="Benko-Iseppon A.M."/>
        </authorList>
    </citation>
    <scope>NUCLEOTIDE SEQUENCE [LARGE SCALE GENOMIC DNA]</scope>
    <source>
        <tissue evidence="10">Leaves</tissue>
    </source>
</reference>
<dbReference type="NCBIfam" id="NF001211">
    <property type="entry name" value="PRK00179.1"/>
    <property type="match status" value="1"/>
</dbReference>
<dbReference type="PROSITE" id="PS00765">
    <property type="entry name" value="P_GLUCOSE_ISOMERASE_1"/>
    <property type="match status" value="1"/>
</dbReference>
<gene>
    <name evidence="10" type="ORF">PIB30_062651</name>
</gene>
<keyword evidence="5 9" id="KW-0312">Gluconeogenesis</keyword>
<evidence type="ECO:0000256" key="1">
    <source>
        <dbReference type="ARBA" id="ARBA00004926"/>
    </source>
</evidence>
<keyword evidence="7 9" id="KW-0413">Isomerase</keyword>
<evidence type="ECO:0000256" key="8">
    <source>
        <dbReference type="ARBA" id="ARBA00029321"/>
    </source>
</evidence>
<dbReference type="Gene3D" id="1.10.1390.10">
    <property type="match status" value="1"/>
</dbReference>
<protein>
    <recommendedName>
        <fullName evidence="4 9">Glucose-6-phosphate isomerase</fullName>
        <ecNumber evidence="4 9">5.3.1.9</ecNumber>
    </recommendedName>
</protein>
<evidence type="ECO:0000256" key="3">
    <source>
        <dbReference type="ARBA" id="ARBA00011738"/>
    </source>
</evidence>
<proteinExistence type="inferred from homology"/>
<comment type="subunit">
    <text evidence="3">Homodimer.</text>
</comment>
<dbReference type="InterPro" id="IPR001672">
    <property type="entry name" value="G6P_Isomerase"/>
</dbReference>
<name>A0ABU6YN13_9FABA</name>
<dbReference type="EMBL" id="JASCZI010242240">
    <property type="protein sequence ID" value="MED6210273.1"/>
    <property type="molecule type" value="Genomic_DNA"/>
</dbReference>
<dbReference type="SUPFAM" id="SSF53697">
    <property type="entry name" value="SIS domain"/>
    <property type="match status" value="1"/>
</dbReference>
<evidence type="ECO:0000256" key="5">
    <source>
        <dbReference type="ARBA" id="ARBA00022432"/>
    </source>
</evidence>
<dbReference type="CDD" id="cd05015">
    <property type="entry name" value="SIS_PGI_1"/>
    <property type="match status" value="1"/>
</dbReference>
<evidence type="ECO:0000256" key="2">
    <source>
        <dbReference type="ARBA" id="ARBA00006604"/>
    </source>
</evidence>
<dbReference type="EC" id="5.3.1.9" evidence="4 9"/>
<evidence type="ECO:0000256" key="6">
    <source>
        <dbReference type="ARBA" id="ARBA00023152"/>
    </source>
</evidence>
<dbReference type="Gene3D" id="3.40.50.10490">
    <property type="entry name" value="Glucose-6-phosphate isomerase like protein, domain 1"/>
    <property type="match status" value="3"/>
</dbReference>
<evidence type="ECO:0000313" key="11">
    <source>
        <dbReference type="Proteomes" id="UP001341840"/>
    </source>
</evidence>
<dbReference type="Pfam" id="PF00342">
    <property type="entry name" value="PGI"/>
    <property type="match status" value="1"/>
</dbReference>
<organism evidence="10 11">
    <name type="scientific">Stylosanthes scabra</name>
    <dbReference type="NCBI Taxonomy" id="79078"/>
    <lineage>
        <taxon>Eukaryota</taxon>
        <taxon>Viridiplantae</taxon>
        <taxon>Streptophyta</taxon>
        <taxon>Embryophyta</taxon>
        <taxon>Tracheophyta</taxon>
        <taxon>Spermatophyta</taxon>
        <taxon>Magnoliopsida</taxon>
        <taxon>eudicotyledons</taxon>
        <taxon>Gunneridae</taxon>
        <taxon>Pentapetalae</taxon>
        <taxon>rosids</taxon>
        <taxon>fabids</taxon>
        <taxon>Fabales</taxon>
        <taxon>Fabaceae</taxon>
        <taxon>Papilionoideae</taxon>
        <taxon>50 kb inversion clade</taxon>
        <taxon>dalbergioids sensu lato</taxon>
        <taxon>Dalbergieae</taxon>
        <taxon>Pterocarpus clade</taxon>
        <taxon>Stylosanthes</taxon>
    </lineage>
</organism>
<evidence type="ECO:0000256" key="7">
    <source>
        <dbReference type="ARBA" id="ARBA00023235"/>
    </source>
</evidence>
<evidence type="ECO:0000256" key="4">
    <source>
        <dbReference type="ARBA" id="ARBA00011952"/>
    </source>
</evidence>
<comment type="pathway">
    <text evidence="1 9">Carbohydrate degradation; glycolysis; D-glyceraldehyde 3-phosphate and glycerone phosphate from D-glucose: step 2/4.</text>
</comment>
<dbReference type="Proteomes" id="UP001341840">
    <property type="component" value="Unassembled WGS sequence"/>
</dbReference>
<dbReference type="PANTHER" id="PTHR11469:SF1">
    <property type="entry name" value="GLUCOSE-6-PHOSPHATE ISOMERASE"/>
    <property type="match status" value="1"/>
</dbReference>
<dbReference type="InterPro" id="IPR023096">
    <property type="entry name" value="G6P_Isomerase_C"/>
</dbReference>
<dbReference type="CDD" id="cd05016">
    <property type="entry name" value="SIS_PGI_2"/>
    <property type="match status" value="1"/>
</dbReference>
<dbReference type="PRINTS" id="PR00662">
    <property type="entry name" value="G6PISOMERASE"/>
</dbReference>
<keyword evidence="6 9" id="KW-0324">Glycolysis</keyword>
<comment type="catalytic activity">
    <reaction evidence="8 9">
        <text>alpha-D-glucose 6-phosphate = beta-D-fructose 6-phosphate</text>
        <dbReference type="Rhea" id="RHEA:11816"/>
        <dbReference type="ChEBI" id="CHEBI:57634"/>
        <dbReference type="ChEBI" id="CHEBI:58225"/>
        <dbReference type="EC" id="5.3.1.9"/>
    </reaction>
</comment>
<dbReference type="PROSITE" id="PS00174">
    <property type="entry name" value="P_GLUCOSE_ISOMERASE_2"/>
    <property type="match status" value="1"/>
</dbReference>
<sequence>MASSKLISDTEQWKELKAHVADIKKTHLRDLLCDDARSRAMMVEFDGILLDYSRQQATLETVGKLFKLAEASSLKQKIDRMYNGDHINSTENRSVLHVALRAPRDAVIQSDGKNVVPEVWKVLDKIKEFSERVRSGSWVGATGKQLKDVVAIGIGGSFLGPLFVHTALQTDPEAAESSRGRQLRFLANVDPIDVARNITGLNPETTLVVVVSKTFTTAETMLNARTLREWISSALGPSAVAKHMVAVSTNLTLVEKFGIDPNNAFAFWDWVGGRYSVCSAVGVLPLSLQYGFPVIEKFLKGASSIDQHVRSEPFERNIPVLLGLFSVWNVSFLGYPARAILPYSQALEKLAPHIQQVSMESNGKGVSIDGVPLPFEAGEIDFGEPGTNGQHSFYQLIHQGRVIPCDFIGVVKSQQPVYLKGEVTPEQLQKENVPSHLVAHKTFTGNRPSVSILLPSLNAYNIGQLLAIYEHRVAVQGFIWNINSFDQWGVELGKSLATQVRKQLNASRTKKESIQGFNFSTTSLLTRYLQASADVPADPPTRLPQI</sequence>
<dbReference type="InterPro" id="IPR035482">
    <property type="entry name" value="SIS_PGI_2"/>
</dbReference>
<dbReference type="InterPro" id="IPR046348">
    <property type="entry name" value="SIS_dom_sf"/>
</dbReference>
<evidence type="ECO:0000256" key="9">
    <source>
        <dbReference type="RuleBase" id="RU000612"/>
    </source>
</evidence>